<reference evidence="3 4" key="1">
    <citation type="submission" date="2018-11" db="EMBL/GenBank/DDBJ databases">
        <title>Rufibacter latericius sp. nov., isolated from water in Baiyang Lake.</title>
        <authorList>
            <person name="Yang Y."/>
        </authorList>
    </citation>
    <scope>NUCLEOTIDE SEQUENCE [LARGE SCALE GENOMIC DNA]</scope>
    <source>
        <strain evidence="3 4">R-22-1c-1</strain>
    </source>
</reference>
<evidence type="ECO:0000313" key="4">
    <source>
        <dbReference type="Proteomes" id="UP000272117"/>
    </source>
</evidence>
<keyword evidence="1" id="KW-0812">Transmembrane</keyword>
<dbReference type="InterPro" id="IPR037066">
    <property type="entry name" value="Plug_dom_sf"/>
</dbReference>
<keyword evidence="1" id="KW-0813">Transport</keyword>
<keyword evidence="4" id="KW-1185">Reference proteome</keyword>
<evidence type="ECO:0000259" key="2">
    <source>
        <dbReference type="Pfam" id="PF07715"/>
    </source>
</evidence>
<comment type="caution">
    <text evidence="3">The sequence shown here is derived from an EMBL/GenBank/DDBJ whole genome shotgun (WGS) entry which is preliminary data.</text>
</comment>
<dbReference type="InterPro" id="IPR039426">
    <property type="entry name" value="TonB-dep_rcpt-like"/>
</dbReference>
<dbReference type="OrthoDB" id="679547at2"/>
<evidence type="ECO:0000313" key="3">
    <source>
        <dbReference type="EMBL" id="RNI23666.1"/>
    </source>
</evidence>
<comment type="subcellular location">
    <subcellularLocation>
        <location evidence="1">Cell outer membrane</location>
        <topology evidence="1">Multi-pass membrane protein</topology>
    </subcellularLocation>
</comment>
<name>A0A3M9MDP1_9BACT</name>
<dbReference type="PROSITE" id="PS52016">
    <property type="entry name" value="TONB_DEPENDENT_REC_3"/>
    <property type="match status" value="1"/>
</dbReference>
<dbReference type="Gene3D" id="2.60.40.1930">
    <property type="match status" value="1"/>
</dbReference>
<feature type="domain" description="TonB-dependent receptor plug" evidence="2">
    <location>
        <begin position="720"/>
        <end position="800"/>
    </location>
</feature>
<dbReference type="SUPFAM" id="SSF56935">
    <property type="entry name" value="Porins"/>
    <property type="match status" value="1"/>
</dbReference>
<dbReference type="GO" id="GO:0009279">
    <property type="term" value="C:cell outer membrane"/>
    <property type="evidence" value="ECO:0007669"/>
    <property type="project" value="UniProtKB-SubCell"/>
</dbReference>
<protein>
    <recommendedName>
        <fullName evidence="2">TonB-dependent receptor plug domain-containing protein</fullName>
    </recommendedName>
</protein>
<dbReference type="AlphaFoldDB" id="A0A3M9MDP1"/>
<gene>
    <name evidence="3" type="ORF">EFB08_19265</name>
</gene>
<keyword evidence="1" id="KW-1134">Transmembrane beta strand</keyword>
<dbReference type="EMBL" id="RJJD01000015">
    <property type="protein sequence ID" value="RNI23666.1"/>
    <property type="molecule type" value="Genomic_DNA"/>
</dbReference>
<proteinExistence type="inferred from homology"/>
<keyword evidence="1" id="KW-0472">Membrane</keyword>
<sequence length="906" mass="99877">MPPRKLLIPCLLLLVLGGIFAFNSKKGRFDIGIKEIIAQFQRFGKAYPQEKVYLHLDKPYYAAGEDIWFKAYLVNASSHEPSLWSKVLYVDLVSAEDSIYKRVVVDMKNGMGHGDFALEDTIPDGQYRLRAYTSWMQNFDEAYFFHQNLQIFNPRVADLVPSVKFAFKRYGTGDSVYADVSLKNLREEPLAQRAVIFYAQAGKKVSGRHKGETNSQGNAHYRFYLPSGEARQNAQLWLSLKEGTEQVRRNFKIPPAAEKTDLQFFPEGGELVYNMWSTVGFKAVDVNGWGKEVQGSVYDGTGKKVVDFQSHKFGMGRFGFIPQPGKTYVAVLNNTGDTEVIYPLPAAREKGIVVSVDNSKPSNVQLKAYIVGYKSADSRPKSISVVAQSRGTVYFSAHAAAAKDVFLINIPKEKLPTGVVQFTLFSNAGEPLAERLVFSNRHDQLQLTLTPDKPDYKPREKVTMQLQAKTAEGTPVSGHFSVSVTDVQKVSPELNAANLLSNLLLTSDLRGYIEQPDYYFSSQEPEATLALDNLMLTQGWRRFAWKDLLQDKKMSLPFPVEQSLAVTGTVLKLFGKPEPGAIVTFLGYRTSHAFLIDTTDAEGKFSFGVMGLDDSSKVVVQARTAKGKSALEVRLDKGLPITAISPQVPYLPPALLSQTTLAYLRSNRDQLRLDQLAGKSILLSAVEIRAKKDQRLDELRRGGFYNQPDQTINASALPPSMDIISALQGRVAGMLVNGGNITMRGGGTSMAGGTPLFLLNGMPIDVDYIKTISLSEVEAIDILKPGASSAIYGSQGSNGVISVLLKKGDNTTPPDNTRYQGVAAYTGVHSQIAREFYMPHYDKPSEVELPDLRTTLFWSPTVVTDANGRASFSFFSSDSKTTYRAVVEGLTSGGQLGRTGAEMQVK</sequence>
<evidence type="ECO:0000256" key="1">
    <source>
        <dbReference type="PROSITE-ProRule" id="PRU01360"/>
    </source>
</evidence>
<dbReference type="Proteomes" id="UP000272117">
    <property type="component" value="Unassembled WGS sequence"/>
</dbReference>
<dbReference type="Gene3D" id="2.170.130.10">
    <property type="entry name" value="TonB-dependent receptor, plug domain"/>
    <property type="match status" value="1"/>
</dbReference>
<organism evidence="3 4">
    <name type="scientific">Rufibacter latericius</name>
    <dbReference type="NCBI Taxonomy" id="2487040"/>
    <lineage>
        <taxon>Bacteria</taxon>
        <taxon>Pseudomonadati</taxon>
        <taxon>Bacteroidota</taxon>
        <taxon>Cytophagia</taxon>
        <taxon>Cytophagales</taxon>
        <taxon>Hymenobacteraceae</taxon>
        <taxon>Rufibacter</taxon>
    </lineage>
</organism>
<dbReference type="Pfam" id="PF07715">
    <property type="entry name" value="Plug"/>
    <property type="match status" value="1"/>
</dbReference>
<accession>A0A3M9MDP1</accession>
<comment type="similarity">
    <text evidence="1">Belongs to the TonB-dependent receptor family.</text>
</comment>
<keyword evidence="1" id="KW-0998">Cell outer membrane</keyword>
<dbReference type="InterPro" id="IPR012910">
    <property type="entry name" value="Plug_dom"/>
</dbReference>